<dbReference type="Proteomes" id="UP000002051">
    <property type="component" value="Chromosome 3"/>
</dbReference>
<evidence type="ECO:0000313" key="1">
    <source>
        <dbReference type="EMBL" id="AES68631.2"/>
    </source>
</evidence>
<reference evidence="1 3" key="1">
    <citation type="journal article" date="2011" name="Nature">
        <title>The Medicago genome provides insight into the evolution of rhizobial symbioses.</title>
        <authorList>
            <person name="Young N.D."/>
            <person name="Debelle F."/>
            <person name="Oldroyd G.E."/>
            <person name="Geurts R."/>
            <person name="Cannon S.B."/>
            <person name="Udvardi M.K."/>
            <person name="Benedito V.A."/>
            <person name="Mayer K.F."/>
            <person name="Gouzy J."/>
            <person name="Schoof H."/>
            <person name="Van de Peer Y."/>
            <person name="Proost S."/>
            <person name="Cook D.R."/>
            <person name="Meyers B.C."/>
            <person name="Spannagl M."/>
            <person name="Cheung F."/>
            <person name="De Mita S."/>
            <person name="Krishnakumar V."/>
            <person name="Gundlach H."/>
            <person name="Zhou S."/>
            <person name="Mudge J."/>
            <person name="Bharti A.K."/>
            <person name="Murray J.D."/>
            <person name="Naoumkina M.A."/>
            <person name="Rosen B."/>
            <person name="Silverstein K.A."/>
            <person name="Tang H."/>
            <person name="Rombauts S."/>
            <person name="Zhao P.X."/>
            <person name="Zhou P."/>
            <person name="Barbe V."/>
            <person name="Bardou P."/>
            <person name="Bechner M."/>
            <person name="Bellec A."/>
            <person name="Berger A."/>
            <person name="Berges H."/>
            <person name="Bidwell S."/>
            <person name="Bisseling T."/>
            <person name="Choisne N."/>
            <person name="Couloux A."/>
            <person name="Denny R."/>
            <person name="Deshpande S."/>
            <person name="Dai X."/>
            <person name="Doyle J.J."/>
            <person name="Dudez A.M."/>
            <person name="Farmer A.D."/>
            <person name="Fouteau S."/>
            <person name="Franken C."/>
            <person name="Gibelin C."/>
            <person name="Gish J."/>
            <person name="Goldstein S."/>
            <person name="Gonzalez A.J."/>
            <person name="Green P.J."/>
            <person name="Hallab A."/>
            <person name="Hartog M."/>
            <person name="Hua A."/>
            <person name="Humphray S.J."/>
            <person name="Jeong D.H."/>
            <person name="Jing Y."/>
            <person name="Jocker A."/>
            <person name="Kenton S.M."/>
            <person name="Kim D.J."/>
            <person name="Klee K."/>
            <person name="Lai H."/>
            <person name="Lang C."/>
            <person name="Lin S."/>
            <person name="Macmil S.L."/>
            <person name="Magdelenat G."/>
            <person name="Matthews L."/>
            <person name="McCorrison J."/>
            <person name="Monaghan E.L."/>
            <person name="Mun J.H."/>
            <person name="Najar F.Z."/>
            <person name="Nicholson C."/>
            <person name="Noirot C."/>
            <person name="O'Bleness M."/>
            <person name="Paule C.R."/>
            <person name="Poulain J."/>
            <person name="Prion F."/>
            <person name="Qin B."/>
            <person name="Qu C."/>
            <person name="Retzel E.F."/>
            <person name="Riddle C."/>
            <person name="Sallet E."/>
            <person name="Samain S."/>
            <person name="Samson N."/>
            <person name="Sanders I."/>
            <person name="Saurat O."/>
            <person name="Scarpelli C."/>
            <person name="Schiex T."/>
            <person name="Segurens B."/>
            <person name="Severin A.J."/>
            <person name="Sherrier D.J."/>
            <person name="Shi R."/>
            <person name="Sims S."/>
            <person name="Singer S.R."/>
            <person name="Sinharoy S."/>
            <person name="Sterck L."/>
            <person name="Viollet A."/>
            <person name="Wang B.B."/>
            <person name="Wang K."/>
            <person name="Wang M."/>
            <person name="Wang X."/>
            <person name="Warfsmann J."/>
            <person name="Weissenbach J."/>
            <person name="White D.D."/>
            <person name="White J.D."/>
            <person name="Wiley G.B."/>
            <person name="Wincker P."/>
            <person name="Xing Y."/>
            <person name="Yang L."/>
            <person name="Yao Z."/>
            <person name="Ying F."/>
            <person name="Zhai J."/>
            <person name="Zhou L."/>
            <person name="Zuber A."/>
            <person name="Denarie J."/>
            <person name="Dixon R.A."/>
            <person name="May G.D."/>
            <person name="Schwartz D.C."/>
            <person name="Rogers J."/>
            <person name="Quetier F."/>
            <person name="Town C.D."/>
            <person name="Roe B.A."/>
        </authorList>
    </citation>
    <scope>NUCLEOTIDE SEQUENCE [LARGE SCALE GENOMIC DNA]</scope>
    <source>
        <strain evidence="1">A17</strain>
        <strain evidence="2 3">cv. Jemalong A17</strain>
    </source>
</reference>
<reference evidence="1 3" key="2">
    <citation type="journal article" date="2014" name="BMC Genomics">
        <title>An improved genome release (version Mt4.0) for the model legume Medicago truncatula.</title>
        <authorList>
            <person name="Tang H."/>
            <person name="Krishnakumar V."/>
            <person name="Bidwell S."/>
            <person name="Rosen B."/>
            <person name="Chan A."/>
            <person name="Zhou S."/>
            <person name="Gentzbittel L."/>
            <person name="Childs K.L."/>
            <person name="Yandell M."/>
            <person name="Gundlach H."/>
            <person name="Mayer K.F."/>
            <person name="Schwartz D.C."/>
            <person name="Town C.D."/>
        </authorList>
    </citation>
    <scope>GENOME REANNOTATION</scope>
    <source>
        <strain evidence="2 3">cv. Jemalong A17</strain>
    </source>
</reference>
<dbReference type="EMBL" id="CM001219">
    <property type="protein sequence ID" value="AES68631.2"/>
    <property type="molecule type" value="Genomic_DNA"/>
</dbReference>
<dbReference type="InterPro" id="IPR052929">
    <property type="entry name" value="RNase_H-like_EbsB-rel"/>
</dbReference>
<dbReference type="AlphaFoldDB" id="G7IVP8"/>
<dbReference type="HOGENOM" id="CLU_1899289_0_0_1"/>
<evidence type="ECO:0008006" key="4">
    <source>
        <dbReference type="Google" id="ProtNLM"/>
    </source>
</evidence>
<accession>A0A0C3VB87</accession>
<evidence type="ECO:0000313" key="2">
    <source>
        <dbReference type="EnsemblPlants" id="AES68631"/>
    </source>
</evidence>
<sequence length="134" mass="15390">MNVRWRKPSIGRYKCNVDASFPNNSNKVGFGMCIRDSDGNHVRSKTMFRPWVYTTQFADYFNKGRGDATEFGSIMDNNIYFSNTYLTNSHVEFIRRQTNEVAHTLARAATSSTSFQVFDDTPACITDLIFNEMI</sequence>
<dbReference type="PANTHER" id="PTHR47074:SF48">
    <property type="entry name" value="POLYNUCLEOTIDYL TRANSFERASE, RIBONUCLEASE H-LIKE SUPERFAMILY PROTEIN"/>
    <property type="match status" value="1"/>
</dbReference>
<dbReference type="PaxDb" id="3880-AES68631"/>
<proteinExistence type="predicted"/>
<name>G7IVP8_MEDTR</name>
<dbReference type="EnsemblPlants" id="AES68631">
    <property type="protein sequence ID" value="AES68631"/>
    <property type="gene ID" value="MTR_3g010950"/>
</dbReference>
<protein>
    <recommendedName>
        <fullName evidence="4">RNase H type-1 domain-containing protein</fullName>
    </recommendedName>
</protein>
<dbReference type="PANTHER" id="PTHR47074">
    <property type="entry name" value="BNAC02G40300D PROTEIN"/>
    <property type="match status" value="1"/>
</dbReference>
<evidence type="ECO:0000313" key="3">
    <source>
        <dbReference type="Proteomes" id="UP000002051"/>
    </source>
</evidence>
<accession>G7IVP8</accession>
<gene>
    <name evidence="1" type="ordered locus">MTR_3g010950</name>
</gene>
<keyword evidence="3" id="KW-1185">Reference proteome</keyword>
<reference evidence="2" key="3">
    <citation type="submission" date="2015-04" db="UniProtKB">
        <authorList>
            <consortium name="EnsemblPlants"/>
        </authorList>
    </citation>
    <scope>IDENTIFICATION</scope>
    <source>
        <strain evidence="2">cv. Jemalong A17</strain>
    </source>
</reference>
<organism evidence="1 3">
    <name type="scientific">Medicago truncatula</name>
    <name type="common">Barrel medic</name>
    <name type="synonym">Medicago tribuloides</name>
    <dbReference type="NCBI Taxonomy" id="3880"/>
    <lineage>
        <taxon>Eukaryota</taxon>
        <taxon>Viridiplantae</taxon>
        <taxon>Streptophyta</taxon>
        <taxon>Embryophyta</taxon>
        <taxon>Tracheophyta</taxon>
        <taxon>Spermatophyta</taxon>
        <taxon>Magnoliopsida</taxon>
        <taxon>eudicotyledons</taxon>
        <taxon>Gunneridae</taxon>
        <taxon>Pentapetalae</taxon>
        <taxon>rosids</taxon>
        <taxon>fabids</taxon>
        <taxon>Fabales</taxon>
        <taxon>Fabaceae</taxon>
        <taxon>Papilionoideae</taxon>
        <taxon>50 kb inversion clade</taxon>
        <taxon>NPAAA clade</taxon>
        <taxon>Hologalegina</taxon>
        <taxon>IRL clade</taxon>
        <taxon>Trifolieae</taxon>
        <taxon>Medicago</taxon>
    </lineage>
</organism>